<evidence type="ECO:0000259" key="8">
    <source>
        <dbReference type="PROSITE" id="PS50011"/>
    </source>
</evidence>
<evidence type="ECO:0000256" key="6">
    <source>
        <dbReference type="SAM" id="MobiDB-lite"/>
    </source>
</evidence>
<dbReference type="Proteomes" id="UP000019678">
    <property type="component" value="Unassembled WGS sequence"/>
</dbReference>
<dbReference type="Gene3D" id="1.10.510.10">
    <property type="entry name" value="Transferase(Phosphotransferase) domain 1"/>
    <property type="match status" value="1"/>
</dbReference>
<feature type="binding site" evidence="5">
    <location>
        <position position="76"/>
    </location>
    <ligand>
        <name>ATP</name>
        <dbReference type="ChEBI" id="CHEBI:30616"/>
    </ligand>
</feature>
<dbReference type="GO" id="GO:0004674">
    <property type="term" value="F:protein serine/threonine kinase activity"/>
    <property type="evidence" value="ECO:0007669"/>
    <property type="project" value="UniProtKB-KW"/>
</dbReference>
<feature type="region of interest" description="Disordered" evidence="6">
    <location>
        <begin position="426"/>
        <end position="446"/>
    </location>
</feature>
<dbReference type="InterPro" id="IPR008271">
    <property type="entry name" value="Ser/Thr_kinase_AS"/>
</dbReference>
<dbReference type="PROSITE" id="PS00107">
    <property type="entry name" value="PROTEIN_KINASE_ATP"/>
    <property type="match status" value="1"/>
</dbReference>
<evidence type="ECO:0000256" key="1">
    <source>
        <dbReference type="ARBA" id="ARBA00022679"/>
    </source>
</evidence>
<evidence type="ECO:0000256" key="2">
    <source>
        <dbReference type="ARBA" id="ARBA00022741"/>
    </source>
</evidence>
<keyword evidence="10" id="KW-1185">Reference proteome</keyword>
<gene>
    <name evidence="9" type="ORF">CAP_7430</name>
</gene>
<dbReference type="SMART" id="SM00220">
    <property type="entry name" value="S_TKc"/>
    <property type="match status" value="1"/>
</dbReference>
<keyword evidence="1" id="KW-0808">Transferase</keyword>
<dbReference type="InterPro" id="IPR000719">
    <property type="entry name" value="Prot_kinase_dom"/>
</dbReference>
<keyword evidence="2 5" id="KW-0547">Nucleotide-binding</keyword>
<dbReference type="GO" id="GO:0005524">
    <property type="term" value="F:ATP binding"/>
    <property type="evidence" value="ECO:0007669"/>
    <property type="project" value="UniProtKB-UniRule"/>
</dbReference>
<keyword evidence="4 5" id="KW-0067">ATP-binding</keyword>
<keyword evidence="7" id="KW-1133">Transmembrane helix</keyword>
<dbReference type="PANTHER" id="PTHR43289:SF6">
    <property type="entry name" value="SERINE_THREONINE-PROTEIN KINASE NEKL-3"/>
    <property type="match status" value="1"/>
</dbReference>
<evidence type="ECO:0000256" key="3">
    <source>
        <dbReference type="ARBA" id="ARBA00022777"/>
    </source>
</evidence>
<sequence length="558" mass="58279">MAMPDSRPVQHPQAAITPPSEETAVGGEDASGGPGNELLPGHVVGEYCIEGKLGEGGFGVVYRAIHPLIGKAAAIKVLSPECSVNPRMVSRFVAEARAVNQIRHKGIIDIFSFGRIEDGRQYYIMELLDGISLDAYLRKRGRLPPEEALPILKQIARALDAAHGAGIAHRDLKPENVFVVFDDDGMVSTKLLDFGIAKLLGDTGTPQKTRSGVIMGSPFYMSPEQCRGRGVDHRTDVYSLGVMACELLSGHMPFEGDDVMELLVKQVNAPPPPLSSLCPELGTALDRPLQQMLAKEPASRPQSVGAGVDALIAAAQAAGYSIPPVALRSDEVRPVSSRNGAPATTPGAHADLAAMETLVAPALPSAANLPEVASKTLVAGEMDMEESVRTPVTSRSRLIPVVAVVSLLVGVLCAVFFGLGTRPGSGPHAAEASLGPTTPSAPVLDPAPAATTAAAAAVGAGMASATAPAEVVIVIQGTPTEVETFLGGKRIGTTSGPLRLPRGDKEVELTFSAKGYKSSTQKLTPRADATLDVKLVRDTVPVVKPARTTVHQDLSFDD</sequence>
<accession>A0A017SZT7</accession>
<reference evidence="9 10" key="1">
    <citation type="submission" date="2013-05" db="EMBL/GenBank/DDBJ databases">
        <title>Genome assembly of Chondromyces apiculatus DSM 436.</title>
        <authorList>
            <person name="Sharma G."/>
            <person name="Khatri I."/>
            <person name="Kaur C."/>
            <person name="Mayilraj S."/>
            <person name="Subramanian S."/>
        </authorList>
    </citation>
    <scope>NUCLEOTIDE SEQUENCE [LARGE SCALE GENOMIC DNA]</scope>
    <source>
        <strain evidence="9 10">DSM 436</strain>
    </source>
</reference>
<feature type="domain" description="Protein kinase" evidence="8">
    <location>
        <begin position="47"/>
        <end position="312"/>
    </location>
</feature>
<dbReference type="EMBL" id="ASRX01000066">
    <property type="protein sequence ID" value="EYF02090.1"/>
    <property type="molecule type" value="Genomic_DNA"/>
</dbReference>
<keyword evidence="7" id="KW-0472">Membrane</keyword>
<proteinExistence type="predicted"/>
<dbReference type="eggNOG" id="COG0515">
    <property type="taxonomic scope" value="Bacteria"/>
</dbReference>
<dbReference type="Pfam" id="PF00069">
    <property type="entry name" value="Pkinase"/>
    <property type="match status" value="1"/>
</dbReference>
<feature type="transmembrane region" description="Helical" evidence="7">
    <location>
        <begin position="398"/>
        <end position="419"/>
    </location>
</feature>
<keyword evidence="9" id="KW-0723">Serine/threonine-protein kinase</keyword>
<organism evidence="9 10">
    <name type="scientific">Chondromyces apiculatus DSM 436</name>
    <dbReference type="NCBI Taxonomy" id="1192034"/>
    <lineage>
        <taxon>Bacteria</taxon>
        <taxon>Pseudomonadati</taxon>
        <taxon>Myxococcota</taxon>
        <taxon>Polyangia</taxon>
        <taxon>Polyangiales</taxon>
        <taxon>Polyangiaceae</taxon>
        <taxon>Chondromyces</taxon>
    </lineage>
</organism>
<dbReference type="SUPFAM" id="SSF56112">
    <property type="entry name" value="Protein kinase-like (PK-like)"/>
    <property type="match status" value="1"/>
</dbReference>
<keyword evidence="3 9" id="KW-0418">Kinase</keyword>
<dbReference type="STRING" id="1192034.CAP_7430"/>
<evidence type="ECO:0000313" key="10">
    <source>
        <dbReference type="Proteomes" id="UP000019678"/>
    </source>
</evidence>
<evidence type="ECO:0000256" key="7">
    <source>
        <dbReference type="SAM" id="Phobius"/>
    </source>
</evidence>
<evidence type="ECO:0000313" key="9">
    <source>
        <dbReference type="EMBL" id="EYF02090.1"/>
    </source>
</evidence>
<dbReference type="InterPro" id="IPR011009">
    <property type="entry name" value="Kinase-like_dom_sf"/>
</dbReference>
<name>A0A017SZT7_9BACT</name>
<protein>
    <submittedName>
        <fullName evidence="9">Serine/threonine protein kinase</fullName>
    </submittedName>
</protein>
<dbReference type="CDD" id="cd14014">
    <property type="entry name" value="STKc_PknB_like"/>
    <property type="match status" value="1"/>
</dbReference>
<dbReference type="PROSITE" id="PS00108">
    <property type="entry name" value="PROTEIN_KINASE_ST"/>
    <property type="match status" value="1"/>
</dbReference>
<dbReference type="PANTHER" id="PTHR43289">
    <property type="entry name" value="MITOGEN-ACTIVATED PROTEIN KINASE KINASE KINASE 20-RELATED"/>
    <property type="match status" value="1"/>
</dbReference>
<evidence type="ECO:0000256" key="4">
    <source>
        <dbReference type="ARBA" id="ARBA00022840"/>
    </source>
</evidence>
<dbReference type="AlphaFoldDB" id="A0A017SZT7"/>
<feature type="region of interest" description="Disordered" evidence="6">
    <location>
        <begin position="1"/>
        <end position="36"/>
    </location>
</feature>
<evidence type="ECO:0000256" key="5">
    <source>
        <dbReference type="PROSITE-ProRule" id="PRU10141"/>
    </source>
</evidence>
<dbReference type="RefSeq" id="WP_052376448.1">
    <property type="nucleotide sequence ID" value="NZ_ASRX01000066.1"/>
</dbReference>
<dbReference type="Gene3D" id="3.30.200.20">
    <property type="entry name" value="Phosphorylase Kinase, domain 1"/>
    <property type="match status" value="1"/>
</dbReference>
<keyword evidence="7" id="KW-0812">Transmembrane</keyword>
<comment type="caution">
    <text evidence="9">The sequence shown here is derived from an EMBL/GenBank/DDBJ whole genome shotgun (WGS) entry which is preliminary data.</text>
</comment>
<dbReference type="PROSITE" id="PS50011">
    <property type="entry name" value="PROTEIN_KINASE_DOM"/>
    <property type="match status" value="1"/>
</dbReference>
<dbReference type="InterPro" id="IPR017441">
    <property type="entry name" value="Protein_kinase_ATP_BS"/>
</dbReference>